<accession>A0A6B9ZAM2</accession>
<evidence type="ECO:0000259" key="4">
    <source>
        <dbReference type="PROSITE" id="PS01124"/>
    </source>
</evidence>
<organism evidence="5 6">
    <name type="scientific">Chitinophaga agri</name>
    <dbReference type="NCBI Taxonomy" id="2703787"/>
    <lineage>
        <taxon>Bacteria</taxon>
        <taxon>Pseudomonadati</taxon>
        <taxon>Bacteroidota</taxon>
        <taxon>Chitinophagia</taxon>
        <taxon>Chitinophagales</taxon>
        <taxon>Chitinophagaceae</taxon>
        <taxon>Chitinophaga</taxon>
    </lineage>
</organism>
<dbReference type="SUPFAM" id="SSF51215">
    <property type="entry name" value="Regulatory protein AraC"/>
    <property type="match status" value="1"/>
</dbReference>
<dbReference type="KEGG" id="chih:GWR21_01035"/>
<gene>
    <name evidence="5" type="ORF">GWR21_01035</name>
</gene>
<proteinExistence type="predicted"/>
<dbReference type="SMART" id="SM00342">
    <property type="entry name" value="HTH_ARAC"/>
    <property type="match status" value="1"/>
</dbReference>
<dbReference type="SUPFAM" id="SSF46689">
    <property type="entry name" value="Homeodomain-like"/>
    <property type="match status" value="1"/>
</dbReference>
<evidence type="ECO:0000256" key="2">
    <source>
        <dbReference type="ARBA" id="ARBA00023125"/>
    </source>
</evidence>
<sequence length="281" mass="32565">MQKDHLREPFELVLKEVPDECPRGAHSHTFFELVYVVSGTGKQCINEVEVSYKPGHLFVVAPNDAHIFKIETPTQFFFIRLNTSFISGAKAGNKLSERLETILENARHEPGCILKTEDDKTAARQLIQILITEHLKKDEFHKDLITSLVNTLLILVARNIHERFPETVSESTDQKLIDILEYIQSNIYSPDKLKADEIGKHVGLSESYLSNFFRKHARESMQQYILHYKLKLIENRLLHSNMRINEVADEFGFTDKSHLNRIFKKHRGMNPSSYRKQHQGV</sequence>
<dbReference type="Pfam" id="PF12833">
    <property type="entry name" value="HTH_18"/>
    <property type="match status" value="1"/>
</dbReference>
<dbReference type="AlphaFoldDB" id="A0A6B9ZAM2"/>
<evidence type="ECO:0000313" key="6">
    <source>
        <dbReference type="Proteomes" id="UP000476411"/>
    </source>
</evidence>
<dbReference type="InterPro" id="IPR018060">
    <property type="entry name" value="HTH_AraC"/>
</dbReference>
<dbReference type="InterPro" id="IPR003313">
    <property type="entry name" value="AraC-bd"/>
</dbReference>
<dbReference type="InterPro" id="IPR018062">
    <property type="entry name" value="HTH_AraC-typ_CS"/>
</dbReference>
<dbReference type="Proteomes" id="UP000476411">
    <property type="component" value="Chromosome"/>
</dbReference>
<dbReference type="PANTHER" id="PTHR43280">
    <property type="entry name" value="ARAC-FAMILY TRANSCRIPTIONAL REGULATOR"/>
    <property type="match status" value="1"/>
</dbReference>
<dbReference type="GO" id="GO:0043565">
    <property type="term" value="F:sequence-specific DNA binding"/>
    <property type="evidence" value="ECO:0007669"/>
    <property type="project" value="InterPro"/>
</dbReference>
<dbReference type="PANTHER" id="PTHR43280:SF2">
    <property type="entry name" value="HTH-TYPE TRANSCRIPTIONAL REGULATOR EXSA"/>
    <property type="match status" value="1"/>
</dbReference>
<keyword evidence="6" id="KW-1185">Reference proteome</keyword>
<evidence type="ECO:0000256" key="3">
    <source>
        <dbReference type="ARBA" id="ARBA00023163"/>
    </source>
</evidence>
<dbReference type="PROSITE" id="PS01124">
    <property type="entry name" value="HTH_ARAC_FAMILY_2"/>
    <property type="match status" value="1"/>
</dbReference>
<reference evidence="5 6" key="1">
    <citation type="submission" date="2020-01" db="EMBL/GenBank/DDBJ databases">
        <title>Complete genome sequence of Chitinophaga sp. H33E-04 isolated from quinoa roots.</title>
        <authorList>
            <person name="Weon H.-Y."/>
            <person name="Lee S.A."/>
        </authorList>
    </citation>
    <scope>NUCLEOTIDE SEQUENCE [LARGE SCALE GENOMIC DNA]</scope>
    <source>
        <strain evidence="5 6">H33E-04</strain>
    </source>
</reference>
<dbReference type="InterPro" id="IPR009057">
    <property type="entry name" value="Homeodomain-like_sf"/>
</dbReference>
<evidence type="ECO:0000256" key="1">
    <source>
        <dbReference type="ARBA" id="ARBA00023015"/>
    </source>
</evidence>
<feature type="domain" description="HTH araC/xylS-type" evidence="4">
    <location>
        <begin position="177"/>
        <end position="277"/>
    </location>
</feature>
<dbReference type="InterPro" id="IPR014710">
    <property type="entry name" value="RmlC-like_jellyroll"/>
</dbReference>
<dbReference type="EMBL" id="CP048113">
    <property type="protein sequence ID" value="QHS58225.1"/>
    <property type="molecule type" value="Genomic_DNA"/>
</dbReference>
<keyword evidence="1" id="KW-0805">Transcription regulation</keyword>
<dbReference type="Gene3D" id="2.60.120.10">
    <property type="entry name" value="Jelly Rolls"/>
    <property type="match status" value="1"/>
</dbReference>
<dbReference type="PROSITE" id="PS00041">
    <property type="entry name" value="HTH_ARAC_FAMILY_1"/>
    <property type="match status" value="1"/>
</dbReference>
<keyword evidence="3" id="KW-0804">Transcription</keyword>
<dbReference type="InterPro" id="IPR037923">
    <property type="entry name" value="HTH-like"/>
</dbReference>
<keyword evidence="2" id="KW-0238">DNA-binding</keyword>
<dbReference type="GO" id="GO:0003700">
    <property type="term" value="F:DNA-binding transcription factor activity"/>
    <property type="evidence" value="ECO:0007669"/>
    <property type="project" value="InterPro"/>
</dbReference>
<name>A0A6B9ZAM2_9BACT</name>
<dbReference type="Pfam" id="PF02311">
    <property type="entry name" value="AraC_binding"/>
    <property type="match status" value="1"/>
</dbReference>
<dbReference type="RefSeq" id="WP_162329930.1">
    <property type="nucleotide sequence ID" value="NZ_CP048113.1"/>
</dbReference>
<dbReference type="Gene3D" id="1.10.10.60">
    <property type="entry name" value="Homeodomain-like"/>
    <property type="match status" value="2"/>
</dbReference>
<evidence type="ECO:0000313" key="5">
    <source>
        <dbReference type="EMBL" id="QHS58225.1"/>
    </source>
</evidence>
<protein>
    <submittedName>
        <fullName evidence="5">AraC family transcriptional regulator</fullName>
    </submittedName>
</protein>